<evidence type="ECO:0000313" key="3">
    <source>
        <dbReference type="Proteomes" id="UP000324897"/>
    </source>
</evidence>
<sequence>MVDLSDRVHEWVWDFAVQVMERMCGNTRHQMYNAILAFCSAICTNSLSPPLINCTSLYLGTTLHPTGKSASITGFTVNENDANEYRPWDELQLDCCRLIRDCLDAFSVLNFPLVCKTWKGVYAEKRRLQPGAPTLLTSPSLDGGCTVLDEHHRGLFFLQNILSRETFSIELDSLRYHNWIGGKDEWMVITDLQDSINVLNPITGACSDLFHDQMIMYWAQRIQLCQTPAEADGYFAIAISHSRLAYTTVESGQWIMLENPNHKMYMRYCDAILHRGWEEYDFILAPSLNGNLLIVSPYGESLPIRLACNRSTFRNRWNFTVLGAVIREVDTDAQSLEDVHGIDLGDQELPGKATEINYNGPASHPYQVPMWFRPAFP</sequence>
<reference evidence="2 3" key="1">
    <citation type="journal article" date="2019" name="Sci. Rep.">
        <title>A high-quality genome of Eragrostis curvula grass provides insights into Poaceae evolution and supports new strategies to enhance forage quality.</title>
        <authorList>
            <person name="Carballo J."/>
            <person name="Santos B.A.C.M."/>
            <person name="Zappacosta D."/>
            <person name="Garbus I."/>
            <person name="Selva J.P."/>
            <person name="Gallo C.A."/>
            <person name="Diaz A."/>
            <person name="Albertini E."/>
            <person name="Caccamo M."/>
            <person name="Echenique V."/>
        </authorList>
    </citation>
    <scope>NUCLEOTIDE SEQUENCE [LARGE SCALE GENOMIC DNA]</scope>
    <source>
        <strain evidence="3">cv. Victoria</strain>
        <tissue evidence="2">Leaf</tissue>
    </source>
</reference>
<dbReference type="EMBL" id="RWGY01000013">
    <property type="protein sequence ID" value="TVU24599.1"/>
    <property type="molecule type" value="Genomic_DNA"/>
</dbReference>
<comment type="caution">
    <text evidence="2">The sequence shown here is derived from an EMBL/GenBank/DDBJ whole genome shotgun (WGS) entry which is preliminary data.</text>
</comment>
<accession>A0A5J9ULD5</accession>
<evidence type="ECO:0000313" key="2">
    <source>
        <dbReference type="EMBL" id="TVU24599.1"/>
    </source>
</evidence>
<dbReference type="Gramene" id="TVU24599">
    <property type="protein sequence ID" value="TVU24599"/>
    <property type="gene ID" value="EJB05_27046"/>
</dbReference>
<proteinExistence type="predicted"/>
<dbReference type="AlphaFoldDB" id="A0A5J9ULD5"/>
<dbReference type="Proteomes" id="UP000324897">
    <property type="component" value="Chromosome 2"/>
</dbReference>
<keyword evidence="3" id="KW-1185">Reference proteome</keyword>
<dbReference type="OrthoDB" id="642536at2759"/>
<feature type="domain" description="KIB1-4 beta-propeller" evidence="1">
    <location>
        <begin position="164"/>
        <end position="276"/>
    </location>
</feature>
<dbReference type="InterPro" id="IPR005174">
    <property type="entry name" value="KIB1-4_b-propeller"/>
</dbReference>
<organism evidence="2 3">
    <name type="scientific">Eragrostis curvula</name>
    <name type="common">weeping love grass</name>
    <dbReference type="NCBI Taxonomy" id="38414"/>
    <lineage>
        <taxon>Eukaryota</taxon>
        <taxon>Viridiplantae</taxon>
        <taxon>Streptophyta</taxon>
        <taxon>Embryophyta</taxon>
        <taxon>Tracheophyta</taxon>
        <taxon>Spermatophyta</taxon>
        <taxon>Magnoliopsida</taxon>
        <taxon>Liliopsida</taxon>
        <taxon>Poales</taxon>
        <taxon>Poaceae</taxon>
        <taxon>PACMAD clade</taxon>
        <taxon>Chloridoideae</taxon>
        <taxon>Eragrostideae</taxon>
        <taxon>Eragrostidinae</taxon>
        <taxon>Eragrostis</taxon>
    </lineage>
</organism>
<evidence type="ECO:0000259" key="1">
    <source>
        <dbReference type="Pfam" id="PF03478"/>
    </source>
</evidence>
<name>A0A5J9ULD5_9POAL</name>
<gene>
    <name evidence="2" type="ORF">EJB05_27046</name>
</gene>
<dbReference type="PANTHER" id="PTHR34708">
    <property type="entry name" value="OS07G0440000 PROTEIN"/>
    <property type="match status" value="1"/>
</dbReference>
<dbReference type="PANTHER" id="PTHR34708:SF1">
    <property type="entry name" value="OS08G0126400 PROTEIN"/>
    <property type="match status" value="1"/>
</dbReference>
<protein>
    <recommendedName>
        <fullName evidence="1">KIB1-4 beta-propeller domain-containing protein</fullName>
    </recommendedName>
</protein>
<dbReference type="Pfam" id="PF03478">
    <property type="entry name" value="Beta-prop_KIB1-4"/>
    <property type="match status" value="1"/>
</dbReference>